<feature type="compositionally biased region" description="Low complexity" evidence="1">
    <location>
        <begin position="1073"/>
        <end position="1084"/>
    </location>
</feature>
<proteinExistence type="predicted"/>
<feature type="compositionally biased region" description="Polar residues" evidence="1">
    <location>
        <begin position="69"/>
        <end position="79"/>
    </location>
</feature>
<feature type="compositionally biased region" description="Polar residues" evidence="1">
    <location>
        <begin position="1030"/>
        <end position="1054"/>
    </location>
</feature>
<keyword evidence="3" id="KW-1185">Reference proteome</keyword>
<dbReference type="STRING" id="436010.A0A166SU90"/>
<feature type="region of interest" description="Disordered" evidence="1">
    <location>
        <begin position="250"/>
        <end position="412"/>
    </location>
</feature>
<organism evidence="2 3">
    <name type="scientific">Athelia psychrophila</name>
    <dbReference type="NCBI Taxonomy" id="1759441"/>
    <lineage>
        <taxon>Eukaryota</taxon>
        <taxon>Fungi</taxon>
        <taxon>Dikarya</taxon>
        <taxon>Basidiomycota</taxon>
        <taxon>Agaricomycotina</taxon>
        <taxon>Agaricomycetes</taxon>
        <taxon>Agaricomycetidae</taxon>
        <taxon>Atheliales</taxon>
        <taxon>Atheliaceae</taxon>
        <taxon>Athelia</taxon>
    </lineage>
</organism>
<feature type="region of interest" description="Disordered" evidence="1">
    <location>
        <begin position="135"/>
        <end position="155"/>
    </location>
</feature>
<accession>A0A166SU90</accession>
<feature type="compositionally biased region" description="Polar residues" evidence="1">
    <location>
        <begin position="626"/>
        <end position="643"/>
    </location>
</feature>
<feature type="compositionally biased region" description="Polar residues" evidence="1">
    <location>
        <begin position="183"/>
        <end position="203"/>
    </location>
</feature>
<evidence type="ECO:0000313" key="2">
    <source>
        <dbReference type="EMBL" id="KZP29833.1"/>
    </source>
</evidence>
<feature type="compositionally biased region" description="Polar residues" evidence="1">
    <location>
        <begin position="1010"/>
        <end position="1022"/>
    </location>
</feature>
<feature type="compositionally biased region" description="Low complexity" evidence="1">
    <location>
        <begin position="989"/>
        <end position="1009"/>
    </location>
</feature>
<feature type="compositionally biased region" description="Low complexity" evidence="1">
    <location>
        <begin position="598"/>
        <end position="610"/>
    </location>
</feature>
<evidence type="ECO:0000313" key="3">
    <source>
        <dbReference type="Proteomes" id="UP000076532"/>
    </source>
</evidence>
<feature type="region of interest" description="Disordered" evidence="1">
    <location>
        <begin position="989"/>
        <end position="1125"/>
    </location>
</feature>
<dbReference type="AlphaFoldDB" id="A0A166SU90"/>
<feature type="compositionally biased region" description="Basic and acidic residues" evidence="1">
    <location>
        <begin position="276"/>
        <end position="291"/>
    </location>
</feature>
<feature type="region of interest" description="Disordered" evidence="1">
    <location>
        <begin position="556"/>
        <end position="658"/>
    </location>
</feature>
<protein>
    <submittedName>
        <fullName evidence="2">Uncharacterized protein</fullName>
    </submittedName>
</protein>
<dbReference type="Proteomes" id="UP000076532">
    <property type="component" value="Unassembled WGS sequence"/>
</dbReference>
<name>A0A166SU90_9AGAM</name>
<feature type="region of interest" description="Disordered" evidence="1">
    <location>
        <begin position="1"/>
        <end position="109"/>
    </location>
</feature>
<sequence>MRISSPPRQDQPGYLDPPGRIFQQPRSAPPGTLSFPPLTSRGHPSPIQRSTSVAAPSLSVQRHPRNNRHTVSPNRTSFGQADAMSRTMSMDPPARIFPTNGAALSPSRDRHRYSVSMSIPREASTSPTRSLFRMRTSLTPQPSGPNFGPSIPQRREATEPPTLEQLAANPIFVRPPPEHSKSKNATNDSKTTLGSLADSQRSSRPPVRQHSALLFGGSQGSSSHNNALEINAAEKALHELDIYKTPLLPTRLRGSSTIPDMFKPKPKRSNTPILMQDHDDKPRLGRAKGKDAVNGTKPYAGEGGMKKMLARRRMEAAEEKRQERADAMEDDLSNEDTTEPLKSNPAQEEQKRQMPPSLFTAPKFDASVDRNASREQSSLRVGRTRTHISRPTSRPHNRFSAAYEEEESEEGMWQEKSSEQIALEESAKKAPIFSVPAGFSFAKEAPAIQHDLSAAKEPPMTALPFSLTQSASVTPTMPSFFAQPPPTPSVVLLAPSISLTAPTPEHVPNFFANSPSFSKPISVTPPVITTSGIPNFFGNSVALSKPVVEAKPAATNGSVPNFFGNLGTSNKPEEAASSNESPSFFSNSPAVNKTVAQSPSPASFSFGSPAHNPLWEGETKKAEQPAPQSQPMLFGDSSKTTTPSALFGGSNSGSSAGLASVKEEPMTIPLFGFPKVTESVATPAPTPIAFGAPANQAALPTSQAHAEPPKPTPLFGTAPVSSFAGFGGQSPANAAESVKPKFSFGQPAPNAAATVEAPKPQFPAEASGGFLFGQRASSVDARPSSLSPFSFGASPATPPAGAEKAAFSFGSSPAPAPPMAPSFSFGAPTGSSNGADVSHRPFAFGNAGATPQRPVTPPQNDYEFKMEESPTREITRPSETPKPDLGGFSFGAPSASAPSAPFGQTTQGGSGPFAFGNAQPASNPFAAKPEEKAEAKSSGFSFGQAPAPASLGFGFGQNTPEPSPVAPMSGFSFGQQPAAPLQIATSNSFGGFAAPSAANPFSSAASNAGTAPSSPSTFNQPTPFGFASPATASNPFAFGSSQPASPAPNGNTNLPPAPGTPSGGGFSFGGGTNSQTTSPFQQAAPPLPPAGGGLFTIGSAPPPPAGGAGRQMKKLPARRGAGKKL</sequence>
<dbReference type="EMBL" id="KV417496">
    <property type="protein sequence ID" value="KZP29833.1"/>
    <property type="molecule type" value="Genomic_DNA"/>
</dbReference>
<feature type="compositionally biased region" description="Acidic residues" evidence="1">
    <location>
        <begin position="403"/>
        <end position="412"/>
    </location>
</feature>
<feature type="compositionally biased region" description="Acidic residues" evidence="1">
    <location>
        <begin position="328"/>
        <end position="338"/>
    </location>
</feature>
<feature type="compositionally biased region" description="Basic residues" evidence="1">
    <location>
        <begin position="1111"/>
        <end position="1125"/>
    </location>
</feature>
<feature type="compositionally biased region" description="Low complexity" evidence="1">
    <location>
        <begin position="886"/>
        <end position="903"/>
    </location>
</feature>
<dbReference type="OrthoDB" id="3230904at2759"/>
<feature type="compositionally biased region" description="Low complexity" evidence="1">
    <location>
        <begin position="575"/>
        <end position="590"/>
    </location>
</feature>
<gene>
    <name evidence="2" type="ORF">FIBSPDRAFT_917250</name>
</gene>
<feature type="compositionally biased region" description="Polar residues" evidence="1">
    <location>
        <begin position="47"/>
        <end position="60"/>
    </location>
</feature>
<reference evidence="2 3" key="1">
    <citation type="journal article" date="2016" name="Mol. Biol. Evol.">
        <title>Comparative Genomics of Early-Diverging Mushroom-Forming Fungi Provides Insights into the Origins of Lignocellulose Decay Capabilities.</title>
        <authorList>
            <person name="Nagy L.G."/>
            <person name="Riley R."/>
            <person name="Tritt A."/>
            <person name="Adam C."/>
            <person name="Daum C."/>
            <person name="Floudas D."/>
            <person name="Sun H."/>
            <person name="Yadav J.S."/>
            <person name="Pangilinan J."/>
            <person name="Larsson K.H."/>
            <person name="Matsuura K."/>
            <person name="Barry K."/>
            <person name="Labutti K."/>
            <person name="Kuo R."/>
            <person name="Ohm R.A."/>
            <person name="Bhattacharya S.S."/>
            <person name="Shirouzu T."/>
            <person name="Yoshinaga Y."/>
            <person name="Martin F.M."/>
            <person name="Grigoriev I.V."/>
            <person name="Hibbett D.S."/>
        </authorList>
    </citation>
    <scope>NUCLEOTIDE SEQUENCE [LARGE SCALE GENOMIC DNA]</scope>
    <source>
        <strain evidence="2 3">CBS 109695</strain>
    </source>
</reference>
<feature type="compositionally biased region" description="Low complexity" evidence="1">
    <location>
        <begin position="644"/>
        <end position="658"/>
    </location>
</feature>
<feature type="region of interest" description="Disordered" evidence="1">
    <location>
        <begin position="820"/>
        <end position="973"/>
    </location>
</feature>
<feature type="compositionally biased region" description="Basic and acidic residues" evidence="1">
    <location>
        <begin position="862"/>
        <end position="882"/>
    </location>
</feature>
<feature type="compositionally biased region" description="Gly residues" evidence="1">
    <location>
        <begin position="1061"/>
        <end position="1072"/>
    </location>
</feature>
<feature type="region of interest" description="Disordered" evidence="1">
    <location>
        <begin position="172"/>
        <end position="208"/>
    </location>
</feature>
<feature type="compositionally biased region" description="Basic residues" evidence="1">
    <location>
        <begin position="382"/>
        <end position="397"/>
    </location>
</feature>
<feature type="region of interest" description="Disordered" evidence="1">
    <location>
        <begin position="790"/>
        <end position="809"/>
    </location>
</feature>
<evidence type="ECO:0000256" key="1">
    <source>
        <dbReference type="SAM" id="MobiDB-lite"/>
    </source>
</evidence>
<feature type="compositionally biased region" description="Basic and acidic residues" evidence="1">
    <location>
        <begin position="312"/>
        <end position="327"/>
    </location>
</feature>